<dbReference type="Proteomes" id="UP001153069">
    <property type="component" value="Unassembled WGS sequence"/>
</dbReference>
<evidence type="ECO:0000313" key="6">
    <source>
        <dbReference type="EMBL" id="CAB9505062.1"/>
    </source>
</evidence>
<comment type="caution">
    <text evidence="6">The sequence shown here is derived from an EMBL/GenBank/DDBJ whole genome shotgun (WGS) entry which is preliminary data.</text>
</comment>
<dbReference type="Gene3D" id="6.10.140.2220">
    <property type="match status" value="1"/>
</dbReference>
<dbReference type="GO" id="GO:0003714">
    <property type="term" value="F:transcription corepressor activity"/>
    <property type="evidence" value="ECO:0007669"/>
    <property type="project" value="InterPro"/>
</dbReference>
<evidence type="ECO:0000256" key="1">
    <source>
        <dbReference type="ARBA" id="ARBA00022723"/>
    </source>
</evidence>
<dbReference type="PANTHER" id="PTHR10379">
    <property type="entry name" value="MTG8 ETO EIGHT TWENTY ONE PROTEIN"/>
    <property type="match status" value="1"/>
</dbReference>
<keyword evidence="2 4" id="KW-0863">Zinc-finger</keyword>
<dbReference type="GO" id="GO:0008270">
    <property type="term" value="F:zinc ion binding"/>
    <property type="evidence" value="ECO:0007669"/>
    <property type="project" value="UniProtKB-KW"/>
</dbReference>
<reference evidence="6" key="1">
    <citation type="submission" date="2020-06" db="EMBL/GenBank/DDBJ databases">
        <authorList>
            <consortium name="Plant Systems Biology data submission"/>
        </authorList>
    </citation>
    <scope>NUCLEOTIDE SEQUENCE</scope>
    <source>
        <strain evidence="6">D6</strain>
    </source>
</reference>
<dbReference type="PROSITE" id="PS01360">
    <property type="entry name" value="ZF_MYND_1"/>
    <property type="match status" value="1"/>
</dbReference>
<dbReference type="GO" id="GO:0005634">
    <property type="term" value="C:nucleus"/>
    <property type="evidence" value="ECO:0007669"/>
    <property type="project" value="TreeGrafter"/>
</dbReference>
<dbReference type="PROSITE" id="PS50865">
    <property type="entry name" value="ZF_MYND_2"/>
    <property type="match status" value="1"/>
</dbReference>
<dbReference type="OrthoDB" id="432970at2759"/>
<evidence type="ECO:0000313" key="7">
    <source>
        <dbReference type="Proteomes" id="UP001153069"/>
    </source>
</evidence>
<evidence type="ECO:0000256" key="3">
    <source>
        <dbReference type="ARBA" id="ARBA00022833"/>
    </source>
</evidence>
<evidence type="ECO:0000259" key="5">
    <source>
        <dbReference type="PROSITE" id="PS50865"/>
    </source>
</evidence>
<keyword evidence="7" id="KW-1185">Reference proteome</keyword>
<evidence type="ECO:0000256" key="4">
    <source>
        <dbReference type="PROSITE-ProRule" id="PRU00134"/>
    </source>
</evidence>
<keyword evidence="3" id="KW-0862">Zinc</keyword>
<dbReference type="Pfam" id="PF01753">
    <property type="entry name" value="zf-MYND"/>
    <property type="match status" value="1"/>
</dbReference>
<name>A0A9N8H9T8_9STRA</name>
<dbReference type="AlphaFoldDB" id="A0A9N8H9T8"/>
<feature type="domain" description="MYND-type" evidence="5">
    <location>
        <begin position="218"/>
        <end position="257"/>
    </location>
</feature>
<gene>
    <name evidence="6" type="ORF">SEMRO_217_G089870.1</name>
</gene>
<dbReference type="InterPro" id="IPR002893">
    <property type="entry name" value="Znf_MYND"/>
</dbReference>
<proteinExistence type="predicted"/>
<sequence length="323" mass="35569">MTTKKHADKKPKMRRFKASNLHMVLPEDTIKGLKEGTIDVKDVAAALGAKQLDDNSTTKLTGILNHWHRAVATGLAKMAFGVPPGNSASDHSISIAIVKLATDLLSGLQMIYRSLSAVEGLPFDDLDYWLVKIFQQEHDRLLLNLTGEIINITGHPPAYHSPAFNTSLDHFGSIYNGFHGPPPKHLHGELQAGLHHYHQAQFACGGVAFGDDLAQTTCWECGVDNQDVFKCSGCDAARYCGSECQKKSWIEGHKSRCKMLQKQYQVLRTNEKVITKALKAGSITPSSTIAPNPHIDMAILLPGTGTVKVYPRTERNTESLYLW</sequence>
<evidence type="ECO:0000256" key="2">
    <source>
        <dbReference type="ARBA" id="ARBA00022771"/>
    </source>
</evidence>
<accession>A0A9N8H9T8</accession>
<dbReference type="SUPFAM" id="SSF144232">
    <property type="entry name" value="HIT/MYND zinc finger-like"/>
    <property type="match status" value="1"/>
</dbReference>
<organism evidence="6 7">
    <name type="scientific">Seminavis robusta</name>
    <dbReference type="NCBI Taxonomy" id="568900"/>
    <lineage>
        <taxon>Eukaryota</taxon>
        <taxon>Sar</taxon>
        <taxon>Stramenopiles</taxon>
        <taxon>Ochrophyta</taxon>
        <taxon>Bacillariophyta</taxon>
        <taxon>Bacillariophyceae</taxon>
        <taxon>Bacillariophycidae</taxon>
        <taxon>Naviculales</taxon>
        <taxon>Naviculaceae</taxon>
        <taxon>Seminavis</taxon>
    </lineage>
</organism>
<dbReference type="EMBL" id="CAICTM010000216">
    <property type="protein sequence ID" value="CAB9505062.1"/>
    <property type="molecule type" value="Genomic_DNA"/>
</dbReference>
<keyword evidence="1" id="KW-0479">Metal-binding</keyword>
<protein>
    <submittedName>
        <fullName evidence="6">NHR2 domain like</fullName>
    </submittedName>
</protein>
<dbReference type="PANTHER" id="PTHR10379:SF14">
    <property type="entry name" value="NERVY, ISOFORM D"/>
    <property type="match status" value="1"/>
</dbReference>
<dbReference type="InterPro" id="IPR013289">
    <property type="entry name" value="CBFA2T1/2/3"/>
</dbReference>